<name>A0A1J4VAY4_9BACT</name>
<evidence type="ECO:0000256" key="1">
    <source>
        <dbReference type="SAM" id="Phobius"/>
    </source>
</evidence>
<feature type="transmembrane region" description="Helical" evidence="1">
    <location>
        <begin position="12"/>
        <end position="30"/>
    </location>
</feature>
<gene>
    <name evidence="2" type="ORF">AUJ44_03550</name>
</gene>
<keyword evidence="1" id="KW-0812">Transmembrane</keyword>
<evidence type="ECO:0000313" key="3">
    <source>
        <dbReference type="Proteomes" id="UP000183206"/>
    </source>
</evidence>
<dbReference type="AlphaFoldDB" id="A0A1J4VAY4"/>
<dbReference type="Proteomes" id="UP000183206">
    <property type="component" value="Unassembled WGS sequence"/>
</dbReference>
<proteinExistence type="predicted"/>
<keyword evidence="1" id="KW-1133">Transmembrane helix</keyword>
<reference evidence="2 3" key="1">
    <citation type="journal article" date="2016" name="Environ. Microbiol.">
        <title>Genomic resolution of a cold subsurface aquifer community provides metabolic insights for novel microbes adapted to high CO concentrations.</title>
        <authorList>
            <person name="Probst A.J."/>
            <person name="Castelle C.J."/>
            <person name="Singh A."/>
            <person name="Brown C.T."/>
            <person name="Anantharaman K."/>
            <person name="Sharon I."/>
            <person name="Hug L.A."/>
            <person name="Burstein D."/>
            <person name="Emerson J.B."/>
            <person name="Thomas B.C."/>
            <person name="Banfield J.F."/>
        </authorList>
    </citation>
    <scope>NUCLEOTIDE SEQUENCE [LARGE SCALE GENOMIC DNA]</scope>
    <source>
        <strain evidence="2">CG1_02_47_685</strain>
    </source>
</reference>
<protein>
    <submittedName>
        <fullName evidence="2">Uncharacterized protein</fullName>
    </submittedName>
</protein>
<sequence>MSKKTTKNTHGGLKILATAAAIAAGGYFLYGKDAAKNRKRVKGWMLKVKGEVLDEIEKLKEIDEERYHKIVDNVVGKYKMAKDADKKELEGIIKELKGHWDSISRNFKATPKKTIKKPATNHSAKVALKKAQK</sequence>
<organism evidence="2 3">
    <name type="scientific">Candidatus Nomurabacteria bacterium CG1_02_47_685</name>
    <dbReference type="NCBI Taxonomy" id="1805282"/>
    <lineage>
        <taxon>Bacteria</taxon>
        <taxon>Candidatus Nomuraibacteriota</taxon>
    </lineage>
</organism>
<comment type="caution">
    <text evidence="2">The sequence shown here is derived from an EMBL/GenBank/DDBJ whole genome shotgun (WGS) entry which is preliminary data.</text>
</comment>
<dbReference type="EMBL" id="MNVO01000054">
    <property type="protein sequence ID" value="OIO31901.1"/>
    <property type="molecule type" value="Genomic_DNA"/>
</dbReference>
<keyword evidence="1" id="KW-0472">Membrane</keyword>
<evidence type="ECO:0000313" key="2">
    <source>
        <dbReference type="EMBL" id="OIO31901.1"/>
    </source>
</evidence>
<dbReference type="STRING" id="1805282.AUJ44_03550"/>
<accession>A0A1J4VAY4</accession>